<name>A0A1J1IHB2_9DIPT</name>
<gene>
    <name evidence="1" type="ORF">CLUMA_CG012904</name>
</gene>
<organism evidence="1 2">
    <name type="scientific">Clunio marinus</name>
    <dbReference type="NCBI Taxonomy" id="568069"/>
    <lineage>
        <taxon>Eukaryota</taxon>
        <taxon>Metazoa</taxon>
        <taxon>Ecdysozoa</taxon>
        <taxon>Arthropoda</taxon>
        <taxon>Hexapoda</taxon>
        <taxon>Insecta</taxon>
        <taxon>Pterygota</taxon>
        <taxon>Neoptera</taxon>
        <taxon>Endopterygota</taxon>
        <taxon>Diptera</taxon>
        <taxon>Nematocera</taxon>
        <taxon>Chironomoidea</taxon>
        <taxon>Chironomidae</taxon>
        <taxon>Clunio</taxon>
    </lineage>
</organism>
<reference evidence="1 2" key="1">
    <citation type="submission" date="2015-04" db="EMBL/GenBank/DDBJ databases">
        <authorList>
            <person name="Syromyatnikov M.Y."/>
            <person name="Popov V.N."/>
        </authorList>
    </citation>
    <scope>NUCLEOTIDE SEQUENCE [LARGE SCALE GENOMIC DNA]</scope>
</reference>
<accession>A0A1J1IHB2</accession>
<proteinExistence type="predicted"/>
<sequence length="79" mass="9137">MSLVCFGNYFVTGCTIKNQIKTVSVQAQVRFERNYIPNLVNIVLVKLAIAQHYRENLLTTYNRIQYNSELTHSDVVKTI</sequence>
<dbReference type="AlphaFoldDB" id="A0A1J1IHB2"/>
<keyword evidence="2" id="KW-1185">Reference proteome</keyword>
<dbReference type="EMBL" id="CVRI01000051">
    <property type="protein sequence ID" value="CRK99592.1"/>
    <property type="molecule type" value="Genomic_DNA"/>
</dbReference>
<evidence type="ECO:0000313" key="1">
    <source>
        <dbReference type="EMBL" id="CRK99592.1"/>
    </source>
</evidence>
<evidence type="ECO:0000313" key="2">
    <source>
        <dbReference type="Proteomes" id="UP000183832"/>
    </source>
</evidence>
<dbReference type="Proteomes" id="UP000183832">
    <property type="component" value="Unassembled WGS sequence"/>
</dbReference>
<protein>
    <submittedName>
        <fullName evidence="1">CLUMA_CG012904, isoform A</fullName>
    </submittedName>
</protein>